<evidence type="ECO:0008006" key="3">
    <source>
        <dbReference type="Google" id="ProtNLM"/>
    </source>
</evidence>
<reference evidence="2" key="1">
    <citation type="submission" date="2017-11" db="EMBL/GenBank/DDBJ databases">
        <authorList>
            <person name="Duchaud E."/>
        </authorList>
    </citation>
    <scope>NUCLEOTIDE SEQUENCE [LARGE SCALE GENOMIC DNA]</scope>
    <source>
        <strain evidence="2">Tenacibaculum sp. TNO020</strain>
    </source>
</reference>
<dbReference type="Proteomes" id="UP000234211">
    <property type="component" value="Unassembled WGS sequence"/>
</dbReference>
<protein>
    <recommendedName>
        <fullName evidence="3">Sensor of ECF-type sigma factor</fullName>
    </recommendedName>
</protein>
<evidence type="ECO:0000313" key="2">
    <source>
        <dbReference type="Proteomes" id="UP000234211"/>
    </source>
</evidence>
<dbReference type="GeneID" id="86943311"/>
<gene>
    <name evidence="1" type="ORF">TNO020_180117</name>
</gene>
<proteinExistence type="predicted"/>
<keyword evidence="2" id="KW-1185">Reference proteome</keyword>
<accession>A0A2H1YF27</accession>
<evidence type="ECO:0000313" key="1">
    <source>
        <dbReference type="EMBL" id="SOS74088.1"/>
    </source>
</evidence>
<organism evidence="1 2">
    <name type="scientific">Tenacibaculum piscium</name>
    <dbReference type="NCBI Taxonomy" id="1458515"/>
    <lineage>
        <taxon>Bacteria</taxon>
        <taxon>Pseudomonadati</taxon>
        <taxon>Bacteroidota</taxon>
        <taxon>Flavobacteriia</taxon>
        <taxon>Flavobacteriales</taxon>
        <taxon>Flavobacteriaceae</taxon>
        <taxon>Tenacibaculum</taxon>
    </lineage>
</organism>
<dbReference type="AlphaFoldDB" id="A0A2H1YF27"/>
<dbReference type="OrthoDB" id="675330at2"/>
<dbReference type="RefSeq" id="WP_101916603.1">
    <property type="nucleotide sequence ID" value="NZ_JAFMUR010000003.1"/>
</dbReference>
<dbReference type="EMBL" id="OENF01000010">
    <property type="protein sequence ID" value="SOS74088.1"/>
    <property type="molecule type" value="Genomic_DNA"/>
</dbReference>
<name>A0A2H1YF27_9FLAO</name>
<sequence>MKKNILLVFLIFFGFFSGKAQSKKGNYEKIRTYKIAYLTEKLNLTDAETKKFWPIYHQYDQKMRLLRKEKRFIFKKKLLNTGQIDEISEKESKEILEKIQRINKQEYEMRTLFYHQISKVISFKKILRLQVSEHNFNRKLMRKLKNKNHKKRS</sequence>